<keyword evidence="2" id="KW-1185">Reference proteome</keyword>
<evidence type="ECO:0000313" key="1">
    <source>
        <dbReference type="EMBL" id="VTQ94818.1"/>
    </source>
</evidence>
<accession>A0A4U9RSS8</accession>
<evidence type="ECO:0000313" key="2">
    <source>
        <dbReference type="Proteomes" id="UP000308489"/>
    </source>
</evidence>
<dbReference type="EMBL" id="LR590481">
    <property type="protein sequence ID" value="VTQ94818.1"/>
    <property type="molecule type" value="Genomic_DNA"/>
</dbReference>
<sequence>MVIDMRIDKVCDKGDIRECIDESICEILNIEKEILCHIKDVVCDISEHIKSIDSTDDKVRLLNDIVSIYCIKEKSFVTVMDSIENLRSTEKFISNICSKKF</sequence>
<reference evidence="1 2" key="1">
    <citation type="submission" date="2019-05" db="EMBL/GenBank/DDBJ databases">
        <authorList>
            <consortium name="Pathogen Informatics"/>
        </authorList>
    </citation>
    <scope>NUCLEOTIDE SEQUENCE [LARGE SCALE GENOMIC DNA]</scope>
    <source>
        <strain evidence="1 2">NCTC503</strain>
    </source>
</reference>
<gene>
    <name evidence="1" type="ORF">NCTC503_02389</name>
</gene>
<dbReference type="AlphaFoldDB" id="A0A4U9RSS8"/>
<dbReference type="Proteomes" id="UP000308489">
    <property type="component" value="Chromosome 1"/>
</dbReference>
<organism evidence="1 2">
    <name type="scientific">Hathewaya histolytica</name>
    <name type="common">Clostridium histolyticum</name>
    <dbReference type="NCBI Taxonomy" id="1498"/>
    <lineage>
        <taxon>Bacteria</taxon>
        <taxon>Bacillati</taxon>
        <taxon>Bacillota</taxon>
        <taxon>Clostridia</taxon>
        <taxon>Eubacteriales</taxon>
        <taxon>Clostridiaceae</taxon>
        <taxon>Hathewaya</taxon>
    </lineage>
</organism>
<proteinExistence type="predicted"/>
<protein>
    <submittedName>
        <fullName evidence="1">Uncharacterized protein</fullName>
    </submittedName>
</protein>
<dbReference type="KEGG" id="hhw:NCTC503_02389"/>
<name>A0A4U9RSS8_HATHI</name>